<feature type="compositionally biased region" description="Low complexity" evidence="6">
    <location>
        <begin position="681"/>
        <end position="693"/>
    </location>
</feature>
<sequence length="1299" mass="149634">MARVHVYKRSLNAVTTAINSENSQSKMGDEILKQIKQEPCNANDEDLYDTYKFIKYESEYNMPNDMSKDDCDDDKLVHCRGTPVNIIDNEMEKKALSVGHIGTNSRKRKRHDRHSVKDEDLKEEKRLKKSIVMRRLRKGQHVRRVRCKTCFLLFSNVHALYCHEIHYNKKDLPVKDVTDFKRRLSCNFCPRTFKQKSYIQAHLYHHHGADLGIDVDKNSVSNDTHNSHSGTQKEKKMRQTTLMEYMSSLNQSKCPQKCNNLNNSDFNQQEIIKQKLGLNNNQPFVKIHVDSNTMKILLGISPDQNDSSKPSTSDSQSSNSYKVYTLRSSDNSKKMDKTDWRDIDGISENINLLSICKKCTVPLVRCDNKSVIGSTSQLITPSTQVPGENNGMSLKHQRSRSRSKNVKPTSRISTPRNSIPKDSNSSSSTPKRLLGKNSPSKNTTLQLRMKKMLSRKLANRRSLYKQIKCSAKQETFSEEVDVEDLEALPSEEEPNLTTIQSTKSINNLKLNELRVSLIKLPEIKQELDTPNTPTNSNAIFHCTICQIPFFSERKRDKHVRKFHVAYISSICTARCNSKRYMLKHYLREHCIWGRNSCCVCRQFFRSRLLLKRHLLLHCIKVTLSKNEKLPSNAIVKCNYNSKKYKATASLRPCVMGYKEIESSQAVEREDNNDRALKTVNDQQQAIQADGQQATETAADGQQATQIQADRQATQTQVDQQQTIEIQADQQQASQIVLNKMQNSFEDNAVIYLSENDDYEVMGSAEEPVLDPLYTSNDLSMCNFKKETRITLTSNENMVYNENMVQSNVSNNNAPVSILSSMLNNTKQKFPCSICGQQFQKLESLWQHKRTYTQSLQNSCTMCGMSFSNRKILKNHINTTHNPQMRNFYKLHCQFCDQGFRTENNLRIHELHYHATAETIDNEKVTELIQISNVESNVNNFQRMCNVCGLIFNSYERYQLHYMYYLKSHIFPCKFCEKIFQGLYKLHNHNKLYHYPESTRASYKYRCPICNEGFTIETHFHGHMSHVHKKERYASLTNIVPTSPCYDNTKKSYVCSKCHLQCSTIMELMEHIENYSDNGNYQCQQCHRKCCTQAVLNRHINLTHSDSLRNGYRCGICGEVLLSNTSLSCHQKHAHHLLENLENFTVARETSDTDPCEIELNAVSDNEVLPMIGESDNEMTVSTDSVVFIHNSASPVIVSGKCNISCPICVVRFDKELYLKQHLAEYLDVGDYKCDECQRRFANSEFLRKHVVNHVRPGMSPSKYYCSVCNENFQSSIVYESHIAHLHARVFLNDMSPINA</sequence>
<evidence type="ECO:0000256" key="4">
    <source>
        <dbReference type="ARBA" id="ARBA00022833"/>
    </source>
</evidence>
<accession>A0AAD9RAG7</accession>
<evidence type="ECO:0000256" key="3">
    <source>
        <dbReference type="ARBA" id="ARBA00022771"/>
    </source>
</evidence>
<evidence type="ECO:0000256" key="2">
    <source>
        <dbReference type="ARBA" id="ARBA00022737"/>
    </source>
</evidence>
<keyword evidence="4" id="KW-0862">Zinc</keyword>
<dbReference type="PANTHER" id="PTHR24379:SF121">
    <property type="entry name" value="C2H2-TYPE DOMAIN-CONTAINING PROTEIN"/>
    <property type="match status" value="1"/>
</dbReference>
<feature type="domain" description="C2H2-type" evidence="7">
    <location>
        <begin position="1111"/>
        <end position="1134"/>
    </location>
</feature>
<dbReference type="PANTHER" id="PTHR24379">
    <property type="entry name" value="KRAB AND ZINC FINGER DOMAIN-CONTAINING"/>
    <property type="match status" value="1"/>
</dbReference>
<proteinExistence type="predicted"/>
<evidence type="ECO:0000256" key="1">
    <source>
        <dbReference type="ARBA" id="ARBA00022723"/>
    </source>
</evidence>
<feature type="domain" description="C2H2-type" evidence="7">
    <location>
        <begin position="1004"/>
        <end position="1032"/>
    </location>
</feature>
<evidence type="ECO:0000313" key="8">
    <source>
        <dbReference type="EMBL" id="KAK2576090.1"/>
    </source>
</evidence>
<protein>
    <recommendedName>
        <fullName evidence="7">C2H2-type domain-containing protein</fullName>
    </recommendedName>
</protein>
<name>A0AAD9RAG7_9HYME</name>
<feature type="domain" description="C2H2-type" evidence="7">
    <location>
        <begin position="857"/>
        <end position="885"/>
    </location>
</feature>
<dbReference type="EMBL" id="JAIFRP010004408">
    <property type="protein sequence ID" value="KAK2576090.1"/>
    <property type="molecule type" value="Genomic_DNA"/>
</dbReference>
<keyword evidence="2" id="KW-0677">Repeat</keyword>
<feature type="compositionally biased region" description="Low complexity" evidence="6">
    <location>
        <begin position="307"/>
        <end position="320"/>
    </location>
</feature>
<dbReference type="Proteomes" id="UP001258017">
    <property type="component" value="Unassembled WGS sequence"/>
</dbReference>
<evidence type="ECO:0000313" key="9">
    <source>
        <dbReference type="Proteomes" id="UP001258017"/>
    </source>
</evidence>
<feature type="domain" description="C2H2-type" evidence="7">
    <location>
        <begin position="1231"/>
        <end position="1260"/>
    </location>
</feature>
<dbReference type="PROSITE" id="PS00028">
    <property type="entry name" value="ZINC_FINGER_C2H2_1"/>
    <property type="match status" value="10"/>
</dbReference>
<feature type="region of interest" description="Disordered" evidence="6">
    <location>
        <begin position="300"/>
        <end position="337"/>
    </location>
</feature>
<feature type="compositionally biased region" description="Basic residues" evidence="6">
    <location>
        <begin position="395"/>
        <end position="405"/>
    </location>
</feature>
<feature type="domain" description="C2H2-type" evidence="7">
    <location>
        <begin position="184"/>
        <end position="211"/>
    </location>
</feature>
<dbReference type="SUPFAM" id="SSF57667">
    <property type="entry name" value="beta-beta-alpha zinc fingers"/>
    <property type="match status" value="3"/>
</dbReference>
<feature type="compositionally biased region" description="Polar residues" evidence="6">
    <location>
        <begin position="406"/>
        <end position="422"/>
    </location>
</feature>
<dbReference type="InterPro" id="IPR013087">
    <property type="entry name" value="Znf_C2H2_type"/>
</dbReference>
<keyword evidence="1" id="KW-0479">Metal-binding</keyword>
<keyword evidence="9" id="KW-1185">Reference proteome</keyword>
<feature type="domain" description="C2H2-type" evidence="7">
    <location>
        <begin position="890"/>
        <end position="918"/>
    </location>
</feature>
<keyword evidence="3 5" id="KW-0863">Zinc-finger</keyword>
<dbReference type="InterPro" id="IPR036236">
    <property type="entry name" value="Znf_C2H2_sf"/>
</dbReference>
<dbReference type="SMART" id="SM00355">
    <property type="entry name" value="ZnF_C2H2"/>
    <property type="match status" value="16"/>
</dbReference>
<feature type="compositionally biased region" description="Polar residues" evidence="6">
    <location>
        <begin position="377"/>
        <end position="392"/>
    </location>
</feature>
<comment type="caution">
    <text evidence="8">The sequence shown here is derived from an EMBL/GenBank/DDBJ whole genome shotgun (WGS) entry which is preliminary data.</text>
</comment>
<feature type="region of interest" description="Disordered" evidence="6">
    <location>
        <begin position="681"/>
        <end position="709"/>
    </location>
</feature>
<feature type="compositionally biased region" description="Basic residues" evidence="6">
    <location>
        <begin position="105"/>
        <end position="114"/>
    </location>
</feature>
<dbReference type="PROSITE" id="PS50157">
    <property type="entry name" value="ZINC_FINGER_C2H2_2"/>
    <property type="match status" value="9"/>
</dbReference>
<organism evidence="8 9">
    <name type="scientific">Odynerus spinipes</name>
    <dbReference type="NCBI Taxonomy" id="1348599"/>
    <lineage>
        <taxon>Eukaryota</taxon>
        <taxon>Metazoa</taxon>
        <taxon>Ecdysozoa</taxon>
        <taxon>Arthropoda</taxon>
        <taxon>Hexapoda</taxon>
        <taxon>Insecta</taxon>
        <taxon>Pterygota</taxon>
        <taxon>Neoptera</taxon>
        <taxon>Endopterygota</taxon>
        <taxon>Hymenoptera</taxon>
        <taxon>Apocrita</taxon>
        <taxon>Aculeata</taxon>
        <taxon>Vespoidea</taxon>
        <taxon>Vespidae</taxon>
        <taxon>Eumeninae</taxon>
        <taxon>Odynerus</taxon>
    </lineage>
</organism>
<feature type="domain" description="C2H2-type" evidence="7">
    <location>
        <begin position="829"/>
        <end position="856"/>
    </location>
</feature>
<feature type="domain" description="C2H2-type" evidence="7">
    <location>
        <begin position="1080"/>
        <end position="1108"/>
    </location>
</feature>
<evidence type="ECO:0000259" key="7">
    <source>
        <dbReference type="PROSITE" id="PS50157"/>
    </source>
</evidence>
<feature type="region of interest" description="Disordered" evidence="6">
    <location>
        <begin position="377"/>
        <end position="444"/>
    </location>
</feature>
<evidence type="ECO:0000256" key="6">
    <source>
        <dbReference type="SAM" id="MobiDB-lite"/>
    </source>
</evidence>
<dbReference type="Gene3D" id="3.30.160.60">
    <property type="entry name" value="Classic Zinc Finger"/>
    <property type="match status" value="5"/>
</dbReference>
<gene>
    <name evidence="8" type="ORF">KPH14_007425</name>
</gene>
<dbReference type="GO" id="GO:0008270">
    <property type="term" value="F:zinc ion binding"/>
    <property type="evidence" value="ECO:0007669"/>
    <property type="project" value="UniProtKB-KW"/>
</dbReference>
<dbReference type="Pfam" id="PF00096">
    <property type="entry name" value="zf-C2H2"/>
    <property type="match status" value="1"/>
</dbReference>
<feature type="domain" description="C2H2-type" evidence="7">
    <location>
        <begin position="970"/>
        <end position="998"/>
    </location>
</feature>
<feature type="region of interest" description="Disordered" evidence="6">
    <location>
        <begin position="97"/>
        <end position="121"/>
    </location>
</feature>
<reference evidence="8" key="1">
    <citation type="submission" date="2021-08" db="EMBL/GenBank/DDBJ databases">
        <authorList>
            <person name="Misof B."/>
            <person name="Oliver O."/>
            <person name="Podsiadlowski L."/>
            <person name="Donath A."/>
            <person name="Peters R."/>
            <person name="Mayer C."/>
            <person name="Rust J."/>
            <person name="Gunkel S."/>
            <person name="Lesny P."/>
            <person name="Martin S."/>
            <person name="Oeyen J.P."/>
            <person name="Petersen M."/>
            <person name="Panagiotis P."/>
            <person name="Wilbrandt J."/>
            <person name="Tanja T."/>
        </authorList>
    </citation>
    <scope>NUCLEOTIDE SEQUENCE</scope>
    <source>
        <strain evidence="8">GBR_01_08_01A</strain>
        <tissue evidence="8">Thorax + abdomen</tissue>
    </source>
</reference>
<evidence type="ECO:0000256" key="5">
    <source>
        <dbReference type="PROSITE-ProRule" id="PRU00042"/>
    </source>
</evidence>
<reference evidence="8" key="2">
    <citation type="journal article" date="2023" name="Commun. Biol.">
        <title>Intrasexual cuticular hydrocarbon dimorphism in a wasp sheds light on hydrocarbon biosynthesis genes in Hymenoptera.</title>
        <authorList>
            <person name="Moris V.C."/>
            <person name="Podsiadlowski L."/>
            <person name="Martin S."/>
            <person name="Oeyen J.P."/>
            <person name="Donath A."/>
            <person name="Petersen M."/>
            <person name="Wilbrandt J."/>
            <person name="Misof B."/>
            <person name="Liedtke D."/>
            <person name="Thamm M."/>
            <person name="Scheiner R."/>
            <person name="Schmitt T."/>
            <person name="Niehuis O."/>
        </authorList>
    </citation>
    <scope>NUCLEOTIDE SEQUENCE</scope>
    <source>
        <strain evidence="8">GBR_01_08_01A</strain>
    </source>
</reference>